<feature type="domain" description="HTH marR-type" evidence="1">
    <location>
        <begin position="7"/>
        <end position="144"/>
    </location>
</feature>
<reference evidence="2 3" key="1">
    <citation type="submission" date="2017-10" db="EMBL/GenBank/DDBJ databases">
        <title>Draft genome sequences of strains TRE 1, TRE 9, TRE H and TRI 7, isolated from tamarins, belonging to four potential novel Bifidobacterium species.</title>
        <authorList>
            <person name="Mattarelli P."/>
            <person name="Modesto M."/>
            <person name="Puglisi E."/>
            <person name="Morelli L."/>
            <person name="Spezio C."/>
            <person name="Bonetti A."/>
            <person name="Sandri C."/>
        </authorList>
    </citation>
    <scope>NUCLEOTIDE SEQUENCE [LARGE SCALE GENOMIC DNA]</scope>
    <source>
        <strain evidence="3">TRE1</strain>
    </source>
</reference>
<sequence length="152" mass="16642">MVEGMDINLLDRILHAMEEAGSVRTLVPELPKGVRPVHLRVLDALSRTRGDDGCARVSDIGDALDMRMPNVTRAVREMTDLGLLDKTADPSDRRVVLIRATPTGGEYIRRYVVGVRQRVETELMATVSEEDIDSMIATIDAVKAAVGKACGR</sequence>
<proteinExistence type="predicted"/>
<dbReference type="GO" id="GO:0006950">
    <property type="term" value="P:response to stress"/>
    <property type="evidence" value="ECO:0007669"/>
    <property type="project" value="TreeGrafter"/>
</dbReference>
<dbReference type="PANTHER" id="PTHR33164:SF43">
    <property type="entry name" value="HTH-TYPE TRANSCRIPTIONAL REPRESSOR YETL"/>
    <property type="match status" value="1"/>
</dbReference>
<dbReference type="SUPFAM" id="SSF46785">
    <property type="entry name" value="Winged helix' DNA-binding domain"/>
    <property type="match status" value="1"/>
</dbReference>
<gene>
    <name evidence="2" type="ORF">CS006_09325</name>
</gene>
<dbReference type="Pfam" id="PF12802">
    <property type="entry name" value="MarR_2"/>
    <property type="match status" value="1"/>
</dbReference>
<keyword evidence="3" id="KW-1185">Reference proteome</keyword>
<evidence type="ECO:0000259" key="1">
    <source>
        <dbReference type="PROSITE" id="PS50995"/>
    </source>
</evidence>
<protein>
    <recommendedName>
        <fullName evidence="1">HTH marR-type domain-containing protein</fullName>
    </recommendedName>
</protein>
<dbReference type="PROSITE" id="PS50995">
    <property type="entry name" value="HTH_MARR_2"/>
    <property type="match status" value="1"/>
</dbReference>
<dbReference type="SMART" id="SM00347">
    <property type="entry name" value="HTH_MARR"/>
    <property type="match status" value="1"/>
</dbReference>
<dbReference type="EMBL" id="PEBI01000004">
    <property type="protein sequence ID" value="PJM72750.1"/>
    <property type="molecule type" value="Genomic_DNA"/>
</dbReference>
<comment type="caution">
    <text evidence="2">The sequence shown here is derived from an EMBL/GenBank/DDBJ whole genome shotgun (WGS) entry which is preliminary data.</text>
</comment>
<evidence type="ECO:0000313" key="3">
    <source>
        <dbReference type="Proteomes" id="UP000229095"/>
    </source>
</evidence>
<accession>A0A2M9H7F4</accession>
<dbReference type="PANTHER" id="PTHR33164">
    <property type="entry name" value="TRANSCRIPTIONAL REGULATOR, MARR FAMILY"/>
    <property type="match status" value="1"/>
</dbReference>
<dbReference type="InterPro" id="IPR000835">
    <property type="entry name" value="HTH_MarR-typ"/>
</dbReference>
<evidence type="ECO:0000313" key="2">
    <source>
        <dbReference type="EMBL" id="PJM72750.1"/>
    </source>
</evidence>
<dbReference type="InterPro" id="IPR039422">
    <property type="entry name" value="MarR/SlyA-like"/>
</dbReference>
<dbReference type="PRINTS" id="PR00598">
    <property type="entry name" value="HTHMARR"/>
</dbReference>
<organism evidence="2 3">
    <name type="scientific">Bifidobacterium primatium</name>
    <dbReference type="NCBI Taxonomy" id="2045438"/>
    <lineage>
        <taxon>Bacteria</taxon>
        <taxon>Bacillati</taxon>
        <taxon>Actinomycetota</taxon>
        <taxon>Actinomycetes</taxon>
        <taxon>Bifidobacteriales</taxon>
        <taxon>Bifidobacteriaceae</taxon>
        <taxon>Bifidobacterium</taxon>
    </lineage>
</organism>
<dbReference type="Proteomes" id="UP000229095">
    <property type="component" value="Unassembled WGS sequence"/>
</dbReference>
<dbReference type="InterPro" id="IPR036390">
    <property type="entry name" value="WH_DNA-bd_sf"/>
</dbReference>
<name>A0A2M9H7F4_9BIFI</name>
<dbReference type="AlphaFoldDB" id="A0A2M9H7F4"/>
<dbReference type="Gene3D" id="1.10.10.10">
    <property type="entry name" value="Winged helix-like DNA-binding domain superfamily/Winged helix DNA-binding domain"/>
    <property type="match status" value="1"/>
</dbReference>
<dbReference type="GO" id="GO:0003700">
    <property type="term" value="F:DNA-binding transcription factor activity"/>
    <property type="evidence" value="ECO:0007669"/>
    <property type="project" value="InterPro"/>
</dbReference>
<dbReference type="InterPro" id="IPR036388">
    <property type="entry name" value="WH-like_DNA-bd_sf"/>
</dbReference>
<dbReference type="OrthoDB" id="9815567at2"/>